<sequence length="397" mass="44291">MKTQHHDRIGWTHYIRKMGSRSYHDRYDVMPDNHRGWTNRPHRMQTYEWPHLIEAHTLDQVRDGDSPQLTVPAEMAMLDILLTDNDNIGNSSILLLDGKLLCAGDGRYQIPLAPGPHTVEAQNVRAAQVSIVARAGERICLTTERGIGLIAQVKAPSEFLRPFQPPSRRRWRLGVLGLSTGAFGAAAAAGAPGIGALIGAMVLVVGLRLTMRTNHRTLLKAITPWNVDLGRSEQIDLPGAGQASQKTYRPVPRPRKKTTGLLVEYDLRLHRVAAKKSPWESSTHTGDSPSLVRAYAAPPKIRIDGHTLPSTWGAWLYELKPGTYEVNIGVDADTPNQFAQRNTGRTTQHRTAQVTIRAGKVTKIRARAHVYRVWRPENDQVESFTPRLDLRLSVQRS</sequence>
<keyword evidence="1" id="KW-0812">Transmembrane</keyword>
<dbReference type="Proteomes" id="UP000662939">
    <property type="component" value="Chromosome"/>
</dbReference>
<evidence type="ECO:0000256" key="1">
    <source>
        <dbReference type="SAM" id="Phobius"/>
    </source>
</evidence>
<protein>
    <submittedName>
        <fullName evidence="2">Uncharacterized protein</fullName>
    </submittedName>
</protein>
<keyword evidence="1" id="KW-0472">Membrane</keyword>
<keyword evidence="1" id="KW-1133">Transmembrane helix</keyword>
<proteinExistence type="predicted"/>
<reference evidence="2" key="1">
    <citation type="submission" date="2021-02" db="EMBL/GenBank/DDBJ databases">
        <title>Natronoglycomyces albus gen. nov., sp. nov, a haloalkaliphilic actinobacterium from a soda solonchak soil.</title>
        <authorList>
            <person name="Sorokin D.Y."/>
            <person name="Khijniak T.V."/>
            <person name="Zakharycheva A.P."/>
            <person name="Boueva O.V."/>
            <person name="Ariskina E.V."/>
            <person name="Hahnke R.L."/>
            <person name="Bunk B."/>
            <person name="Sproer C."/>
            <person name="Schumann P."/>
            <person name="Evtushenko L.I."/>
            <person name="Kublanov I.V."/>
        </authorList>
    </citation>
    <scope>NUCLEOTIDE SEQUENCE</scope>
    <source>
        <strain evidence="2">DSM 106290</strain>
    </source>
</reference>
<dbReference type="RefSeq" id="WP_213170655.1">
    <property type="nucleotide sequence ID" value="NZ_CP070496.1"/>
</dbReference>
<evidence type="ECO:0000313" key="2">
    <source>
        <dbReference type="EMBL" id="QSB04659.1"/>
    </source>
</evidence>
<organism evidence="2 3">
    <name type="scientific">Natronoglycomyces albus</name>
    <dbReference type="NCBI Taxonomy" id="2811108"/>
    <lineage>
        <taxon>Bacteria</taxon>
        <taxon>Bacillati</taxon>
        <taxon>Actinomycetota</taxon>
        <taxon>Actinomycetes</taxon>
        <taxon>Glycomycetales</taxon>
        <taxon>Glycomycetaceae</taxon>
        <taxon>Natronoglycomyces</taxon>
    </lineage>
</organism>
<accession>A0A895XMN4</accession>
<name>A0A895XMN4_9ACTN</name>
<dbReference type="KEGG" id="nav:JQS30_12880"/>
<evidence type="ECO:0000313" key="3">
    <source>
        <dbReference type="Proteomes" id="UP000662939"/>
    </source>
</evidence>
<dbReference type="AlphaFoldDB" id="A0A895XMN4"/>
<dbReference type="EMBL" id="CP070496">
    <property type="protein sequence ID" value="QSB04659.1"/>
    <property type="molecule type" value="Genomic_DNA"/>
</dbReference>
<feature type="transmembrane region" description="Helical" evidence="1">
    <location>
        <begin position="194"/>
        <end position="211"/>
    </location>
</feature>
<keyword evidence="3" id="KW-1185">Reference proteome</keyword>
<gene>
    <name evidence="2" type="ORF">JQS30_12880</name>
</gene>